<dbReference type="EMBL" id="CP051140">
    <property type="protein sequence ID" value="QIW97174.1"/>
    <property type="molecule type" value="Genomic_DNA"/>
</dbReference>
<dbReference type="PANTHER" id="PTHR43157:SF31">
    <property type="entry name" value="PHOSPHATIDYLINOSITOL-GLYCAN BIOSYNTHESIS CLASS F PROTEIN"/>
    <property type="match status" value="1"/>
</dbReference>
<dbReference type="Proteomes" id="UP000503462">
    <property type="component" value="Chromosome 2"/>
</dbReference>
<organism evidence="2 3">
    <name type="scientific">Peltaster fructicola</name>
    <dbReference type="NCBI Taxonomy" id="286661"/>
    <lineage>
        <taxon>Eukaryota</taxon>
        <taxon>Fungi</taxon>
        <taxon>Dikarya</taxon>
        <taxon>Ascomycota</taxon>
        <taxon>Pezizomycotina</taxon>
        <taxon>Dothideomycetes</taxon>
        <taxon>Dothideomycetes incertae sedis</taxon>
        <taxon>Peltaster</taxon>
    </lineage>
</organism>
<dbReference type="SUPFAM" id="SSF51735">
    <property type="entry name" value="NAD(P)-binding Rossmann-fold domains"/>
    <property type="match status" value="1"/>
</dbReference>
<evidence type="ECO:0000256" key="1">
    <source>
        <dbReference type="ARBA" id="ARBA00023002"/>
    </source>
</evidence>
<dbReference type="Gene3D" id="3.40.50.720">
    <property type="entry name" value="NAD(P)-binding Rossmann-like Domain"/>
    <property type="match status" value="1"/>
</dbReference>
<dbReference type="OrthoDB" id="191139at2759"/>
<dbReference type="PRINTS" id="PR00081">
    <property type="entry name" value="GDHRDH"/>
</dbReference>
<evidence type="ECO:0000313" key="3">
    <source>
        <dbReference type="Proteomes" id="UP000503462"/>
    </source>
</evidence>
<keyword evidence="3" id="KW-1185">Reference proteome</keyword>
<evidence type="ECO:0008006" key="4">
    <source>
        <dbReference type="Google" id="ProtNLM"/>
    </source>
</evidence>
<evidence type="ECO:0000313" key="2">
    <source>
        <dbReference type="EMBL" id="QIW97174.1"/>
    </source>
</evidence>
<name>A0A6H0XRB7_9PEZI</name>
<keyword evidence="1" id="KW-0560">Oxidoreductase</keyword>
<dbReference type="InterPro" id="IPR002347">
    <property type="entry name" value="SDR_fam"/>
</dbReference>
<gene>
    <name evidence="2" type="ORF">AMS68_002692</name>
</gene>
<dbReference type="InterPro" id="IPR036291">
    <property type="entry name" value="NAD(P)-bd_dom_sf"/>
</dbReference>
<dbReference type="AlphaFoldDB" id="A0A6H0XRB7"/>
<proteinExistence type="predicted"/>
<reference evidence="2 3" key="1">
    <citation type="journal article" date="2016" name="Sci. Rep.">
        <title>Peltaster fructicola genome reveals evolution from an invasive phytopathogen to an ectophytic parasite.</title>
        <authorList>
            <person name="Xu C."/>
            <person name="Chen H."/>
            <person name="Gleason M.L."/>
            <person name="Xu J.R."/>
            <person name="Liu H."/>
            <person name="Zhang R."/>
            <person name="Sun G."/>
        </authorList>
    </citation>
    <scope>NUCLEOTIDE SEQUENCE [LARGE SCALE GENOMIC DNA]</scope>
    <source>
        <strain evidence="2 3">LNHT1506</strain>
    </source>
</reference>
<protein>
    <recommendedName>
        <fullName evidence="4">Retinol dehydrogenase 12</fullName>
    </recommendedName>
</protein>
<dbReference type="PANTHER" id="PTHR43157">
    <property type="entry name" value="PHOSPHATIDYLINOSITOL-GLYCAN BIOSYNTHESIS CLASS F PROTEIN-RELATED"/>
    <property type="match status" value="1"/>
</dbReference>
<accession>A0A6H0XRB7</accession>
<dbReference type="GO" id="GO:0016491">
    <property type="term" value="F:oxidoreductase activity"/>
    <property type="evidence" value="ECO:0007669"/>
    <property type="project" value="UniProtKB-KW"/>
</dbReference>
<sequence>MSNIIENVKTTLSQNLGGVAHDTIAPAETRFDLEKDVPDQSGKVAVLTGSTTGIGYGASHTLLKKNISKLFMISDGKDNAQDAIKAIGEEMGEDKAKRVIWIQADLGDWQRMTEVAKEIRDQTDRLDILVNNAARGIMTAQLTDYGVDRHMAVNHVGHVVLTSHLLPLLKKTASEGHTVRISNQASNAHQQVSSDLKFKTLEDWNRDDGPMGQYGKSKLAAILYSRYLARHLTKSHPRILINATHPGIVDTKMSTDEIHEPYPLAGYGMSVLLQPFKKTQFEGCCPTVYAVTVTEKSGQYICPPAAPEAGSDLAQNEELQEDLMELTRRVVTQKFGAQSVDKGCPMKEY</sequence>
<dbReference type="Pfam" id="PF00106">
    <property type="entry name" value="adh_short"/>
    <property type="match status" value="1"/>
</dbReference>